<organism evidence="2 3">
    <name type="scientific">Legionella quinlivanii</name>
    <dbReference type="NCBI Taxonomy" id="45073"/>
    <lineage>
        <taxon>Bacteria</taxon>
        <taxon>Pseudomonadati</taxon>
        <taxon>Pseudomonadota</taxon>
        <taxon>Gammaproteobacteria</taxon>
        <taxon>Legionellales</taxon>
        <taxon>Legionellaceae</taxon>
        <taxon>Legionella</taxon>
    </lineage>
</organism>
<sequence>MTIWYRASFSTKPEIVFSGDGGVHEQGRWNHKGRKVIYCSQSIALCTLEWLSHNGLSVSGFSYSKYSIDVPQRFIKKYQVEDFPAGWNTSPAADITRDFSEETLFNQQKYMAIAVPSVVIPEEFNLVINPLHKNFSILLNTIKCLGTFTAPRR</sequence>
<dbReference type="SMART" id="SM00953">
    <property type="entry name" value="RES"/>
    <property type="match status" value="1"/>
</dbReference>
<evidence type="ECO:0000313" key="3">
    <source>
        <dbReference type="Proteomes" id="UP000249458"/>
    </source>
</evidence>
<dbReference type="RefSeq" id="WP_112219490.1">
    <property type="nucleotide sequence ID" value="NZ_MVJN01000005.1"/>
</dbReference>
<dbReference type="Proteomes" id="UP000249458">
    <property type="component" value="Unassembled WGS sequence"/>
</dbReference>
<accession>A0A364LJU0</accession>
<dbReference type="InterPro" id="IPR014914">
    <property type="entry name" value="RES_dom"/>
</dbReference>
<dbReference type="AlphaFoldDB" id="A0A364LJU0"/>
<comment type="caution">
    <text evidence="2">The sequence shown here is derived from an EMBL/GenBank/DDBJ whole genome shotgun (WGS) entry which is preliminary data.</text>
</comment>
<feature type="domain" description="RES" evidence="1">
    <location>
        <begin position="16"/>
        <end position="142"/>
    </location>
</feature>
<gene>
    <name evidence="2" type="ORF">B1207_08175</name>
</gene>
<dbReference type="EMBL" id="MVJN01000005">
    <property type="protein sequence ID" value="RAP36765.1"/>
    <property type="molecule type" value="Genomic_DNA"/>
</dbReference>
<evidence type="ECO:0000259" key="1">
    <source>
        <dbReference type="SMART" id="SM00953"/>
    </source>
</evidence>
<evidence type="ECO:0000313" key="2">
    <source>
        <dbReference type="EMBL" id="RAP36765.1"/>
    </source>
</evidence>
<proteinExistence type="predicted"/>
<protein>
    <recommendedName>
        <fullName evidence="1">RES domain-containing protein</fullName>
    </recommendedName>
</protein>
<reference evidence="2 3" key="1">
    <citation type="submission" date="2017-02" db="EMBL/GenBank/DDBJ databases">
        <title>Legionella quilivanii strain from human: case report and whole genome sequencing analysis.</title>
        <authorList>
            <person name="Lalancette C."/>
            <person name="Leduc J.-M."/>
            <person name="Levesque S."/>
            <person name="Fournier E."/>
            <person name="Saoud J."/>
            <person name="Faucher S.P."/>
            <person name="Bernard K."/>
            <person name="Martineau C."/>
            <person name="Longtin J."/>
        </authorList>
    </citation>
    <scope>NUCLEOTIDE SEQUENCE [LARGE SCALE GENOMIC DNA]</scope>
    <source>
        <strain evidence="2 3">ID143958</strain>
    </source>
</reference>
<name>A0A364LJU0_9GAMM</name>
<dbReference type="Pfam" id="PF08808">
    <property type="entry name" value="RES"/>
    <property type="match status" value="1"/>
</dbReference>